<dbReference type="Proteomes" id="UP000657918">
    <property type="component" value="Unassembled WGS sequence"/>
</dbReference>
<feature type="compositionally biased region" description="Pro residues" evidence="2">
    <location>
        <begin position="201"/>
        <end position="229"/>
    </location>
</feature>
<feature type="compositionally biased region" description="Pro residues" evidence="2">
    <location>
        <begin position="180"/>
        <end position="193"/>
    </location>
</feature>
<evidence type="ECO:0000259" key="4">
    <source>
        <dbReference type="PROSITE" id="PS50157"/>
    </source>
</evidence>
<name>A0A835JD59_9ROSI</name>
<protein>
    <recommendedName>
        <fullName evidence="4">C2H2-type domain-containing protein</fullName>
    </recommendedName>
</protein>
<evidence type="ECO:0000256" key="1">
    <source>
        <dbReference type="PROSITE-ProRule" id="PRU00042"/>
    </source>
</evidence>
<dbReference type="PANTHER" id="PTHR21385">
    <property type="entry name" value="ZINC FINGER PROTEIN-RELATED"/>
    <property type="match status" value="1"/>
</dbReference>
<dbReference type="Pfam" id="PF09429">
    <property type="entry name" value="Wbp11"/>
    <property type="match status" value="1"/>
</dbReference>
<keyword evidence="3" id="KW-0812">Transmembrane</keyword>
<keyword evidence="3" id="KW-1133">Transmembrane helix</keyword>
<sequence>MKTTKGGKNKKERKKVREVGILKKDPDVIKEQIEKLDLMKADGALDKARKHKKRQLEDTLSLVIKKRREYEDKMKEKGETPVMFSHLGPLRRRTSAEEEERDKHPKPEDSVYYHPTMNPTGAPPPGKPPMYKSSIGPRIPLSGASSSTIESEDAALVVPPPLPESRDLGPGDGSAIPALLPLPPPPPLPPMPAAPSMGMSLPPPPLPPPPPGPPPKDQVPASLPPPPPIAMQLESANNLSEVNSSEADANTAATMDNPKMVPPPPPPRQQPLALGQALIPALQADVLPPGISRFPPPPPNSRPPLSSPGIPGQVAPPGVMLPLIPRPPYGPPPGPPPMMRPPLPPGPPPFLQEDAANRPHVPQKPSYIKSAASTVVKRPLAQHTPELTAMVPASVRVRREAAIPKAKPKAVTSTTAVATRPAAPTTVKPDSTYSSAAPKSKSIDDSYTAFLEDMKALGALDRNKRVQAAVVDKGLEQKYLVLPLALDVGEHVAARTVKQEEGHAHKVHCSRERSRAAWQAIEEYLMPFVERERYQILSKCRLHPSNDLFRDQEEHKIHVDINEWKCGYCKKSFRAEKYLDQHFDNRHYNLLNISDGKCLADLCGALHCDFMMDSKSTKTKCNPAAVAKNRHLCESLADSCFPLSQGPSASRLHELFLHQFCDAHTCSGKRKLFPKGGKKNSSVFYLAISILTMMMIPLFYLIVYLHQSEMRKGTQELRRIPKVGRKTKPMLLESLSVEEMEDGDTKMNGCKQLFALPLNGPE</sequence>
<comment type="caution">
    <text evidence="5">The sequence shown here is derived from an EMBL/GenBank/DDBJ whole genome shotgun (WGS) entry which is preliminary data.</text>
</comment>
<accession>A0A835JD59</accession>
<dbReference type="InterPro" id="IPR019007">
    <property type="entry name" value="Wbp11/ELF5/Saf1_N"/>
</dbReference>
<feature type="region of interest" description="Disordered" evidence="2">
    <location>
        <begin position="406"/>
        <end position="440"/>
    </location>
</feature>
<keyword evidence="3" id="KW-0472">Membrane</keyword>
<evidence type="ECO:0000256" key="3">
    <source>
        <dbReference type="SAM" id="Phobius"/>
    </source>
</evidence>
<keyword evidence="6" id="KW-1185">Reference proteome</keyword>
<dbReference type="AlphaFoldDB" id="A0A835JD59"/>
<dbReference type="PANTHER" id="PTHR21385:SF0">
    <property type="entry name" value="RE51073P"/>
    <property type="match status" value="1"/>
</dbReference>
<feature type="domain" description="C2H2-type" evidence="4">
    <location>
        <begin position="564"/>
        <end position="587"/>
    </location>
</feature>
<feature type="compositionally biased region" description="Polar residues" evidence="2">
    <location>
        <begin position="234"/>
        <end position="254"/>
    </location>
</feature>
<dbReference type="GO" id="GO:0006396">
    <property type="term" value="P:RNA processing"/>
    <property type="evidence" value="ECO:0007669"/>
    <property type="project" value="InterPro"/>
</dbReference>
<keyword evidence="1" id="KW-0479">Metal-binding</keyword>
<feature type="compositionally biased region" description="Low complexity" evidence="2">
    <location>
        <begin position="409"/>
        <end position="429"/>
    </location>
</feature>
<keyword evidence="1" id="KW-0862">Zinc</keyword>
<organism evidence="5 6">
    <name type="scientific">Salix dunnii</name>
    <dbReference type="NCBI Taxonomy" id="1413687"/>
    <lineage>
        <taxon>Eukaryota</taxon>
        <taxon>Viridiplantae</taxon>
        <taxon>Streptophyta</taxon>
        <taxon>Embryophyta</taxon>
        <taxon>Tracheophyta</taxon>
        <taxon>Spermatophyta</taxon>
        <taxon>Magnoliopsida</taxon>
        <taxon>eudicotyledons</taxon>
        <taxon>Gunneridae</taxon>
        <taxon>Pentapetalae</taxon>
        <taxon>rosids</taxon>
        <taxon>fabids</taxon>
        <taxon>Malpighiales</taxon>
        <taxon>Salicaceae</taxon>
        <taxon>Saliceae</taxon>
        <taxon>Salix</taxon>
    </lineage>
</organism>
<gene>
    <name evidence="5" type="ORF">SADUNF_Sadunf15G0079100</name>
</gene>
<feature type="compositionally biased region" description="Pro residues" evidence="2">
    <location>
        <begin position="260"/>
        <end position="269"/>
    </location>
</feature>
<evidence type="ECO:0000313" key="5">
    <source>
        <dbReference type="EMBL" id="KAF9667978.1"/>
    </source>
</evidence>
<evidence type="ECO:0000256" key="2">
    <source>
        <dbReference type="SAM" id="MobiDB-lite"/>
    </source>
</evidence>
<keyword evidence="1" id="KW-0863">Zinc-finger</keyword>
<feature type="compositionally biased region" description="Basic and acidic residues" evidence="2">
    <location>
        <begin position="101"/>
        <end position="111"/>
    </location>
</feature>
<evidence type="ECO:0000313" key="6">
    <source>
        <dbReference type="Proteomes" id="UP000657918"/>
    </source>
</evidence>
<feature type="compositionally biased region" description="Pro residues" evidence="2">
    <location>
        <begin position="324"/>
        <end position="350"/>
    </location>
</feature>
<feature type="region of interest" description="Disordered" evidence="2">
    <location>
        <begin position="72"/>
        <end position="363"/>
    </location>
</feature>
<dbReference type="OrthoDB" id="4507at2759"/>
<dbReference type="GO" id="GO:0000976">
    <property type="term" value="F:transcription cis-regulatory region binding"/>
    <property type="evidence" value="ECO:0007669"/>
    <property type="project" value="TreeGrafter"/>
</dbReference>
<dbReference type="Pfam" id="PF12622">
    <property type="entry name" value="NpwBP"/>
    <property type="match status" value="1"/>
</dbReference>
<proteinExistence type="predicted"/>
<reference evidence="5 6" key="1">
    <citation type="submission" date="2020-10" db="EMBL/GenBank/DDBJ databases">
        <title>Plant Genome Project.</title>
        <authorList>
            <person name="Zhang R.-G."/>
        </authorList>
    </citation>
    <scope>NUCLEOTIDE SEQUENCE [LARGE SCALE GENOMIC DNA]</scope>
    <source>
        <strain evidence="5">FAFU-HL-1</strain>
        <tissue evidence="5">Leaf</tissue>
    </source>
</reference>
<feature type="transmembrane region" description="Helical" evidence="3">
    <location>
        <begin position="683"/>
        <end position="705"/>
    </location>
</feature>
<dbReference type="PROSITE" id="PS00028">
    <property type="entry name" value="ZINC_FINGER_C2H2_1"/>
    <property type="match status" value="1"/>
</dbReference>
<dbReference type="InterPro" id="IPR013087">
    <property type="entry name" value="Znf_C2H2_type"/>
</dbReference>
<dbReference type="GO" id="GO:0008270">
    <property type="term" value="F:zinc ion binding"/>
    <property type="evidence" value="ECO:0007669"/>
    <property type="project" value="UniProtKB-KW"/>
</dbReference>
<dbReference type="PROSITE" id="PS50157">
    <property type="entry name" value="ZINC_FINGER_C2H2_2"/>
    <property type="match status" value="1"/>
</dbReference>
<feature type="compositionally biased region" description="Pro residues" evidence="2">
    <location>
        <begin position="294"/>
        <end position="306"/>
    </location>
</feature>
<dbReference type="EMBL" id="JADGMS010000015">
    <property type="protein sequence ID" value="KAF9667978.1"/>
    <property type="molecule type" value="Genomic_DNA"/>
</dbReference>